<comment type="caution">
    <text evidence="5">The sequence shown here is derived from an EMBL/GenBank/DDBJ whole genome shotgun (WGS) entry which is preliminary data.</text>
</comment>
<evidence type="ECO:0000313" key="4">
    <source>
        <dbReference type="EMBL" id="OPH50026.1"/>
    </source>
</evidence>
<dbReference type="STRING" id="1469647.BC351_29180"/>
<dbReference type="InterPro" id="IPR016181">
    <property type="entry name" value="Acyl_CoA_acyltransferase"/>
</dbReference>
<dbReference type="Proteomes" id="UP000190626">
    <property type="component" value="Unassembled WGS sequence"/>
</dbReference>
<dbReference type="EMBL" id="MBTG01000060">
    <property type="protein sequence ID" value="OPH47403.1"/>
    <property type="molecule type" value="Genomic_DNA"/>
</dbReference>
<dbReference type="AlphaFoldDB" id="A0A1V4HHJ3"/>
<name>A0A1V4HHJ3_9BACL</name>
<sequence>MEEKREIQQITDNNKEQFVNLFNYYLYELSVYSQEDIGPEGTFDMEDISPYYRDVRLYPYFIKLNEKIVGFILVTSPPYVAEDVDYSVQELFVLPKYRGTNIAKDAVMQIFKIFSGRYDVGMFKSNVRAVKFWTKMLSSLDIPVVVEEGFIEIKGNVIQTIGMKFTVSDMKLRL</sequence>
<evidence type="ECO:0000313" key="6">
    <source>
        <dbReference type="Proteomes" id="UP000190626"/>
    </source>
</evidence>
<reference evidence="5" key="2">
    <citation type="submission" date="2016-07" db="EMBL/GenBank/DDBJ databases">
        <authorList>
            <person name="Guo W."/>
        </authorList>
    </citation>
    <scope>NUCLEOTIDE SEQUENCE</scope>
    <source>
        <strain evidence="5">CY1</strain>
    </source>
</reference>
<dbReference type="EMBL" id="MBTG01000018">
    <property type="protein sequence ID" value="OPH55972.1"/>
    <property type="molecule type" value="Genomic_DNA"/>
</dbReference>
<evidence type="ECO:0000313" key="2">
    <source>
        <dbReference type="EMBL" id="OPH47403.1"/>
    </source>
</evidence>
<evidence type="ECO:0000313" key="3">
    <source>
        <dbReference type="EMBL" id="OPH48107.1"/>
    </source>
</evidence>
<dbReference type="PROSITE" id="PS51186">
    <property type="entry name" value="GNAT"/>
    <property type="match status" value="1"/>
</dbReference>
<accession>A0A1V4HHJ3</accession>
<dbReference type="InterPro" id="IPR000182">
    <property type="entry name" value="GNAT_dom"/>
</dbReference>
<feature type="domain" description="N-acetyltransferase" evidence="1">
    <location>
        <begin position="5"/>
        <end position="168"/>
    </location>
</feature>
<dbReference type="OrthoDB" id="1902458at2"/>
<dbReference type="GO" id="GO:0016747">
    <property type="term" value="F:acyltransferase activity, transferring groups other than amino-acyl groups"/>
    <property type="evidence" value="ECO:0007669"/>
    <property type="project" value="InterPro"/>
</dbReference>
<organism evidence="5 6">
    <name type="scientific">Paenibacillus ferrarius</name>
    <dbReference type="NCBI Taxonomy" id="1469647"/>
    <lineage>
        <taxon>Bacteria</taxon>
        <taxon>Bacillati</taxon>
        <taxon>Bacillota</taxon>
        <taxon>Bacilli</taxon>
        <taxon>Bacillales</taxon>
        <taxon>Paenibacillaceae</taxon>
        <taxon>Paenibacillus</taxon>
    </lineage>
</organism>
<dbReference type="CDD" id="cd04301">
    <property type="entry name" value="NAT_SF"/>
    <property type="match status" value="1"/>
</dbReference>
<dbReference type="SUPFAM" id="SSF55729">
    <property type="entry name" value="Acyl-CoA N-acyltransferases (Nat)"/>
    <property type="match status" value="1"/>
</dbReference>
<protein>
    <recommendedName>
        <fullName evidence="1">N-acetyltransferase domain-containing protein</fullName>
    </recommendedName>
</protein>
<dbReference type="Gene3D" id="3.40.630.30">
    <property type="match status" value="1"/>
</dbReference>
<proteinExistence type="predicted"/>
<evidence type="ECO:0000313" key="5">
    <source>
        <dbReference type="EMBL" id="OPH55972.1"/>
    </source>
</evidence>
<dbReference type="EMBL" id="MBTG01000048">
    <property type="protein sequence ID" value="OPH48107.1"/>
    <property type="molecule type" value="Genomic_DNA"/>
</dbReference>
<keyword evidence="6" id="KW-1185">Reference proteome</keyword>
<evidence type="ECO:0000259" key="1">
    <source>
        <dbReference type="PROSITE" id="PS51186"/>
    </source>
</evidence>
<dbReference type="RefSeq" id="WP_079414474.1">
    <property type="nucleotide sequence ID" value="NZ_MBTG01000018.1"/>
</dbReference>
<gene>
    <name evidence="5" type="ORF">BC351_29180</name>
    <name evidence="4" type="ORF">BC351_36645</name>
    <name evidence="3" type="ORF">BC351_38675</name>
    <name evidence="2" type="ORF">BC351_40065</name>
</gene>
<reference evidence="6" key="1">
    <citation type="submission" date="2016-07" db="EMBL/GenBank/DDBJ databases">
        <authorList>
            <person name="Florea S."/>
            <person name="Webb J.S."/>
            <person name="Jaromczyk J."/>
            <person name="Schardl C.L."/>
        </authorList>
    </citation>
    <scope>NUCLEOTIDE SEQUENCE [LARGE SCALE GENOMIC DNA]</scope>
    <source>
        <strain evidence="6">CY1</strain>
    </source>
</reference>
<dbReference type="EMBL" id="MBTG01000036">
    <property type="protein sequence ID" value="OPH50026.1"/>
    <property type="molecule type" value="Genomic_DNA"/>
</dbReference>
<dbReference type="Pfam" id="PF00583">
    <property type="entry name" value="Acetyltransf_1"/>
    <property type="match status" value="1"/>
</dbReference>